<dbReference type="RefSeq" id="WP_197647216.1">
    <property type="nucleotide sequence ID" value="NZ_JAEACP010000025.1"/>
</dbReference>
<sequence>MADALKAMTAFGLREPKQVKIGALSIKELTDVALASVAARKGRMADLSRAAAAAGLPLPGPSTHAPGDPYSSFWVAPEMWLVEAPFASHELIADMLRAALGDGASVTEQTDAWVGFDLTADDLTALMQRLCNVDFAMAPDGHATRTVMEHLGVYLIKRGKGAARVYGPRSSAESLLHAVEAAAVALA</sequence>
<dbReference type="Gene3D" id="3.30.1360.120">
    <property type="entry name" value="Probable tRNA modification gtpase trme, domain 1"/>
    <property type="match status" value="1"/>
</dbReference>
<comment type="caution">
    <text evidence="1">The sequence shown here is derived from an EMBL/GenBank/DDBJ whole genome shotgun (WGS) entry which is preliminary data.</text>
</comment>
<dbReference type="SUPFAM" id="SSF103025">
    <property type="entry name" value="Folate-binding domain"/>
    <property type="match status" value="1"/>
</dbReference>
<dbReference type="EMBL" id="JBHRSM010000007">
    <property type="protein sequence ID" value="MFC3085179.1"/>
    <property type="molecule type" value="Genomic_DNA"/>
</dbReference>
<protein>
    <submittedName>
        <fullName evidence="1">Sarcosine oxidase subunit gamma</fullName>
    </submittedName>
</protein>
<dbReference type="InterPro" id="IPR027266">
    <property type="entry name" value="TrmE/GcvT-like"/>
</dbReference>
<gene>
    <name evidence="1" type="ORF">ACFOD6_03860</name>
</gene>
<proteinExistence type="predicted"/>
<evidence type="ECO:0000313" key="1">
    <source>
        <dbReference type="EMBL" id="MFC3085179.1"/>
    </source>
</evidence>
<keyword evidence="2" id="KW-1185">Reference proteome</keyword>
<organism evidence="1 2">
    <name type="scientific">Tabrizicola soli</name>
    <dbReference type="NCBI Taxonomy" id="2185115"/>
    <lineage>
        <taxon>Bacteria</taxon>
        <taxon>Pseudomonadati</taxon>
        <taxon>Pseudomonadota</taxon>
        <taxon>Alphaproteobacteria</taxon>
        <taxon>Rhodobacterales</taxon>
        <taxon>Paracoccaceae</taxon>
        <taxon>Tabrizicola</taxon>
    </lineage>
</organism>
<accession>A0ABV7DSI2</accession>
<name>A0ABV7DSI2_9RHOB</name>
<dbReference type="Proteomes" id="UP001595445">
    <property type="component" value="Unassembled WGS sequence"/>
</dbReference>
<evidence type="ECO:0000313" key="2">
    <source>
        <dbReference type="Proteomes" id="UP001595445"/>
    </source>
</evidence>
<reference evidence="2" key="1">
    <citation type="journal article" date="2019" name="Int. J. Syst. Evol. Microbiol.">
        <title>The Global Catalogue of Microorganisms (GCM) 10K type strain sequencing project: providing services to taxonomists for standard genome sequencing and annotation.</title>
        <authorList>
            <consortium name="The Broad Institute Genomics Platform"/>
            <consortium name="The Broad Institute Genome Sequencing Center for Infectious Disease"/>
            <person name="Wu L."/>
            <person name="Ma J."/>
        </authorList>
    </citation>
    <scope>NUCLEOTIDE SEQUENCE [LARGE SCALE GENOMIC DNA]</scope>
    <source>
        <strain evidence="2">KCTC 62102</strain>
    </source>
</reference>